<dbReference type="EC" id="3.6.1.22" evidence="4"/>
<dbReference type="NCBIfam" id="NF001299">
    <property type="entry name" value="PRK00241.1"/>
    <property type="match status" value="1"/>
</dbReference>
<evidence type="ECO:0000313" key="13">
    <source>
        <dbReference type="EMBL" id="SHF81655.1"/>
    </source>
</evidence>
<evidence type="ECO:0000256" key="7">
    <source>
        <dbReference type="ARBA" id="ARBA00022842"/>
    </source>
</evidence>
<evidence type="ECO:0000256" key="9">
    <source>
        <dbReference type="ARBA" id="ARBA00023679"/>
    </source>
</evidence>
<evidence type="ECO:0000259" key="12">
    <source>
        <dbReference type="PROSITE" id="PS51462"/>
    </source>
</evidence>
<evidence type="ECO:0000256" key="10">
    <source>
        <dbReference type="RuleBase" id="RU003476"/>
    </source>
</evidence>
<keyword evidence="14" id="KW-1185">Reference proteome</keyword>
<dbReference type="PROSITE" id="PS00893">
    <property type="entry name" value="NUDIX_BOX"/>
    <property type="match status" value="1"/>
</dbReference>
<proteinExistence type="inferred from homology"/>
<dbReference type="Pfam" id="PF09297">
    <property type="entry name" value="Zn_ribbon_NUD"/>
    <property type="match status" value="1"/>
</dbReference>
<dbReference type="Gene3D" id="3.90.79.10">
    <property type="entry name" value="Nucleoside Triphosphate Pyrophosphohydrolase"/>
    <property type="match status" value="1"/>
</dbReference>
<evidence type="ECO:0000256" key="1">
    <source>
        <dbReference type="ARBA" id="ARBA00001946"/>
    </source>
</evidence>
<evidence type="ECO:0000256" key="4">
    <source>
        <dbReference type="ARBA" id="ARBA00012381"/>
    </source>
</evidence>
<dbReference type="InterPro" id="IPR015376">
    <property type="entry name" value="Znr_NADH_PPase"/>
</dbReference>
<keyword evidence="6 10" id="KW-0378">Hydrolase</keyword>
<keyword evidence="5" id="KW-0479">Metal-binding</keyword>
<dbReference type="GO" id="GO:0035529">
    <property type="term" value="F:NADH pyrophosphatase activity"/>
    <property type="evidence" value="ECO:0007669"/>
    <property type="project" value="TreeGrafter"/>
</dbReference>
<dbReference type="GO" id="GO:0046872">
    <property type="term" value="F:metal ion binding"/>
    <property type="evidence" value="ECO:0007669"/>
    <property type="project" value="UniProtKB-KW"/>
</dbReference>
<protein>
    <recommendedName>
        <fullName evidence="4">NAD(+) diphosphatase</fullName>
        <ecNumber evidence="4">3.6.1.22</ecNumber>
    </recommendedName>
</protein>
<dbReference type="Pfam" id="PF00293">
    <property type="entry name" value="NUDIX"/>
    <property type="match status" value="1"/>
</dbReference>
<evidence type="ECO:0000313" key="14">
    <source>
        <dbReference type="Proteomes" id="UP000186132"/>
    </source>
</evidence>
<dbReference type="GO" id="GO:0005829">
    <property type="term" value="C:cytosol"/>
    <property type="evidence" value="ECO:0007669"/>
    <property type="project" value="TreeGrafter"/>
</dbReference>
<dbReference type="Gene3D" id="3.90.79.20">
    <property type="match status" value="1"/>
</dbReference>
<evidence type="ECO:0000256" key="8">
    <source>
        <dbReference type="ARBA" id="ARBA00023027"/>
    </source>
</evidence>
<dbReference type="InterPro" id="IPR000086">
    <property type="entry name" value="NUDIX_hydrolase_dom"/>
</dbReference>
<feature type="region of interest" description="Disordered" evidence="11">
    <location>
        <begin position="48"/>
        <end position="67"/>
    </location>
</feature>
<evidence type="ECO:0000256" key="11">
    <source>
        <dbReference type="SAM" id="MobiDB-lite"/>
    </source>
</evidence>
<name>A0A1M5EQX2_9ACTN</name>
<evidence type="ECO:0000256" key="2">
    <source>
        <dbReference type="ARBA" id="ARBA00001947"/>
    </source>
</evidence>
<comment type="cofactor">
    <cofactor evidence="1">
        <name>Mg(2+)</name>
        <dbReference type="ChEBI" id="CHEBI:18420"/>
    </cofactor>
</comment>
<keyword evidence="8" id="KW-0520">NAD</keyword>
<gene>
    <name evidence="13" type="ORF">SAMN05443575_0973</name>
</gene>
<dbReference type="STRING" id="1206085.SAMN05443575_0973"/>
<feature type="domain" description="Nudix hydrolase" evidence="12">
    <location>
        <begin position="156"/>
        <end position="284"/>
    </location>
</feature>
<dbReference type="RefSeq" id="WP_073386473.1">
    <property type="nucleotide sequence ID" value="NZ_FQVU01000001.1"/>
</dbReference>
<dbReference type="GO" id="GO:0006742">
    <property type="term" value="P:NADP+ catabolic process"/>
    <property type="evidence" value="ECO:0007669"/>
    <property type="project" value="TreeGrafter"/>
</dbReference>
<dbReference type="Proteomes" id="UP000186132">
    <property type="component" value="Unassembled WGS sequence"/>
</dbReference>
<dbReference type="AlphaFoldDB" id="A0A1M5EQX2"/>
<dbReference type="InterPro" id="IPR049734">
    <property type="entry name" value="NudC-like_C"/>
</dbReference>
<accession>A0A1M5EQX2</accession>
<comment type="similarity">
    <text evidence="3">Belongs to the Nudix hydrolase family. NudC subfamily.</text>
</comment>
<dbReference type="InterPro" id="IPR020476">
    <property type="entry name" value="Nudix_hydrolase"/>
</dbReference>
<dbReference type="EMBL" id="FQVU01000001">
    <property type="protein sequence ID" value="SHF81655.1"/>
    <property type="molecule type" value="Genomic_DNA"/>
</dbReference>
<organism evidence="13 14">
    <name type="scientific">Jatrophihabitans endophyticus</name>
    <dbReference type="NCBI Taxonomy" id="1206085"/>
    <lineage>
        <taxon>Bacteria</taxon>
        <taxon>Bacillati</taxon>
        <taxon>Actinomycetota</taxon>
        <taxon>Actinomycetes</taxon>
        <taxon>Jatrophihabitantales</taxon>
        <taxon>Jatrophihabitantaceae</taxon>
        <taxon>Jatrophihabitans</taxon>
    </lineage>
</organism>
<reference evidence="14" key="1">
    <citation type="submission" date="2016-11" db="EMBL/GenBank/DDBJ databases">
        <authorList>
            <person name="Varghese N."/>
            <person name="Submissions S."/>
        </authorList>
    </citation>
    <scope>NUCLEOTIDE SEQUENCE [LARGE SCALE GENOMIC DNA]</scope>
    <source>
        <strain evidence="14">DSM 45627</strain>
    </source>
</reference>
<evidence type="ECO:0000256" key="6">
    <source>
        <dbReference type="ARBA" id="ARBA00022801"/>
    </source>
</evidence>
<dbReference type="InterPro" id="IPR020084">
    <property type="entry name" value="NUDIX_hydrolase_CS"/>
</dbReference>
<dbReference type="CDD" id="cd03429">
    <property type="entry name" value="NUDIX_NADH_pyrophosphatase_Nudt13"/>
    <property type="match status" value="1"/>
</dbReference>
<dbReference type="InterPro" id="IPR015797">
    <property type="entry name" value="NUDIX_hydrolase-like_dom_sf"/>
</dbReference>
<dbReference type="InterPro" id="IPR050241">
    <property type="entry name" value="NAD-cap_RNA_hydrolase_NudC"/>
</dbReference>
<dbReference type="PANTHER" id="PTHR42904:SF6">
    <property type="entry name" value="NAD-CAPPED RNA HYDROLASE NUDT12"/>
    <property type="match status" value="1"/>
</dbReference>
<dbReference type="GO" id="GO:0019677">
    <property type="term" value="P:NAD+ catabolic process"/>
    <property type="evidence" value="ECO:0007669"/>
    <property type="project" value="TreeGrafter"/>
</dbReference>
<keyword evidence="7" id="KW-0460">Magnesium</keyword>
<dbReference type="PRINTS" id="PR00502">
    <property type="entry name" value="NUDIXFAMILY"/>
</dbReference>
<comment type="cofactor">
    <cofactor evidence="2">
        <name>Zn(2+)</name>
        <dbReference type="ChEBI" id="CHEBI:29105"/>
    </cofactor>
</comment>
<evidence type="ECO:0000256" key="3">
    <source>
        <dbReference type="ARBA" id="ARBA00009595"/>
    </source>
</evidence>
<dbReference type="PANTHER" id="PTHR42904">
    <property type="entry name" value="NUDIX HYDROLASE, NUDC SUBFAMILY"/>
    <property type="match status" value="1"/>
</dbReference>
<dbReference type="SUPFAM" id="SSF55811">
    <property type="entry name" value="Nudix"/>
    <property type="match status" value="1"/>
</dbReference>
<sequence length="310" mass="33743">MTGPGDTPEAPPLARSAFDRAAHRRTDDDWLAAAWSRSRVVVVSPRSATPVGRDGRAEFRDPGAAPDGPRRFLGVVADVPYFAVTAPAPADADGWQTLRDIGAVSTDLEGALLATAIGLEQWHQRHGHCPRCGAATDEQQSGWVRICTVDGSHHFPRTDPAVIMLITDDSPGRELALLGRGHQWGAGRFSTLAGFVEPGESLEQAVAREVFEEVGVRVTDVRYVASQPWPFPASLMLGFEARLVGAADLTLDPVEMAEAGWFTRDEVRRAADWTDDLHTPLEGDGARLRGIPPHFSISRFLIDRWLADED</sequence>
<dbReference type="PROSITE" id="PS51462">
    <property type="entry name" value="NUDIX"/>
    <property type="match status" value="1"/>
</dbReference>
<evidence type="ECO:0000256" key="5">
    <source>
        <dbReference type="ARBA" id="ARBA00022723"/>
    </source>
</evidence>
<dbReference type="OrthoDB" id="9791656at2"/>
<comment type="catalytic activity">
    <reaction evidence="9">
        <text>a 5'-end NAD(+)-phospho-ribonucleoside in mRNA + H2O = a 5'-end phospho-adenosine-phospho-ribonucleoside in mRNA + beta-nicotinamide D-ribonucleotide + 2 H(+)</text>
        <dbReference type="Rhea" id="RHEA:60876"/>
        <dbReference type="Rhea" id="RHEA-COMP:15698"/>
        <dbReference type="Rhea" id="RHEA-COMP:15719"/>
        <dbReference type="ChEBI" id="CHEBI:14649"/>
        <dbReference type="ChEBI" id="CHEBI:15377"/>
        <dbReference type="ChEBI" id="CHEBI:15378"/>
        <dbReference type="ChEBI" id="CHEBI:144029"/>
        <dbReference type="ChEBI" id="CHEBI:144051"/>
    </reaction>
    <physiologicalReaction direction="left-to-right" evidence="9">
        <dbReference type="Rhea" id="RHEA:60877"/>
    </physiologicalReaction>
</comment>